<sequence>MFAHYPAHMERDMGCTEVEWLRALPAAMGDVPWQQEGAVVLATVANGSLSISWREGAPRVIALMRMPRLHVVFDFQGVDEAARQAFMKRFDLYMQRGGG</sequence>
<accession>A0ABW2QML5</accession>
<dbReference type="RefSeq" id="WP_382224160.1">
    <property type="nucleotide sequence ID" value="NZ_JBHTCA010000009.1"/>
</dbReference>
<gene>
    <name evidence="1" type="ORF">ACFQPB_13560</name>
</gene>
<organism evidence="1 2">
    <name type="scientific">Hydrogenophaga atypica</name>
    <dbReference type="NCBI Taxonomy" id="249409"/>
    <lineage>
        <taxon>Bacteria</taxon>
        <taxon>Pseudomonadati</taxon>
        <taxon>Pseudomonadota</taxon>
        <taxon>Betaproteobacteria</taxon>
        <taxon>Burkholderiales</taxon>
        <taxon>Comamonadaceae</taxon>
        <taxon>Hydrogenophaga</taxon>
    </lineage>
</organism>
<reference evidence="2" key="1">
    <citation type="journal article" date="2019" name="Int. J. Syst. Evol. Microbiol.">
        <title>The Global Catalogue of Microorganisms (GCM) 10K type strain sequencing project: providing services to taxonomists for standard genome sequencing and annotation.</title>
        <authorList>
            <consortium name="The Broad Institute Genomics Platform"/>
            <consortium name="The Broad Institute Genome Sequencing Center for Infectious Disease"/>
            <person name="Wu L."/>
            <person name="Ma J."/>
        </authorList>
    </citation>
    <scope>NUCLEOTIDE SEQUENCE [LARGE SCALE GENOMIC DNA]</scope>
    <source>
        <strain evidence="2">CGMCC 1.12371</strain>
    </source>
</reference>
<name>A0ABW2QML5_9BURK</name>
<proteinExistence type="predicted"/>
<evidence type="ECO:0000313" key="1">
    <source>
        <dbReference type="EMBL" id="MFC7409892.1"/>
    </source>
</evidence>
<keyword evidence="2" id="KW-1185">Reference proteome</keyword>
<comment type="caution">
    <text evidence="1">The sequence shown here is derived from an EMBL/GenBank/DDBJ whole genome shotgun (WGS) entry which is preliminary data.</text>
</comment>
<evidence type="ECO:0000313" key="2">
    <source>
        <dbReference type="Proteomes" id="UP001596501"/>
    </source>
</evidence>
<dbReference type="Proteomes" id="UP001596501">
    <property type="component" value="Unassembled WGS sequence"/>
</dbReference>
<protein>
    <submittedName>
        <fullName evidence="1">Uncharacterized protein</fullName>
    </submittedName>
</protein>
<dbReference type="EMBL" id="JBHTCA010000009">
    <property type="protein sequence ID" value="MFC7409892.1"/>
    <property type="molecule type" value="Genomic_DNA"/>
</dbReference>